<feature type="region of interest" description="Disordered" evidence="1">
    <location>
        <begin position="39"/>
        <end position="73"/>
    </location>
</feature>
<name>A0AAN9SAA6_PSOTE</name>
<evidence type="ECO:0000256" key="1">
    <source>
        <dbReference type="SAM" id="MobiDB-lite"/>
    </source>
</evidence>
<dbReference type="AlphaFoldDB" id="A0AAN9SAA6"/>
<protein>
    <submittedName>
        <fullName evidence="2">Uncharacterized protein</fullName>
    </submittedName>
</protein>
<keyword evidence="3" id="KW-1185">Reference proteome</keyword>
<sequence>MSAEKGNADISDTVQPSSSINNLEKWHFGRALAIRAVYGSNGSNHRKGRGNAAKTSTSRLSKVSVAAENTQDN</sequence>
<organism evidence="2 3">
    <name type="scientific">Psophocarpus tetragonolobus</name>
    <name type="common">Winged bean</name>
    <name type="synonym">Dolichos tetragonolobus</name>
    <dbReference type="NCBI Taxonomy" id="3891"/>
    <lineage>
        <taxon>Eukaryota</taxon>
        <taxon>Viridiplantae</taxon>
        <taxon>Streptophyta</taxon>
        <taxon>Embryophyta</taxon>
        <taxon>Tracheophyta</taxon>
        <taxon>Spermatophyta</taxon>
        <taxon>Magnoliopsida</taxon>
        <taxon>eudicotyledons</taxon>
        <taxon>Gunneridae</taxon>
        <taxon>Pentapetalae</taxon>
        <taxon>rosids</taxon>
        <taxon>fabids</taxon>
        <taxon>Fabales</taxon>
        <taxon>Fabaceae</taxon>
        <taxon>Papilionoideae</taxon>
        <taxon>50 kb inversion clade</taxon>
        <taxon>NPAAA clade</taxon>
        <taxon>indigoferoid/millettioid clade</taxon>
        <taxon>Phaseoleae</taxon>
        <taxon>Psophocarpus</taxon>
    </lineage>
</organism>
<evidence type="ECO:0000313" key="3">
    <source>
        <dbReference type="Proteomes" id="UP001386955"/>
    </source>
</evidence>
<dbReference type="Proteomes" id="UP001386955">
    <property type="component" value="Unassembled WGS sequence"/>
</dbReference>
<proteinExistence type="predicted"/>
<reference evidence="2 3" key="1">
    <citation type="submission" date="2024-01" db="EMBL/GenBank/DDBJ databases">
        <title>The genomes of 5 underutilized Papilionoideae crops provide insights into root nodulation and disease resistanc.</title>
        <authorList>
            <person name="Jiang F."/>
        </authorList>
    </citation>
    <scope>NUCLEOTIDE SEQUENCE [LARGE SCALE GENOMIC DNA]</scope>
    <source>
        <strain evidence="2">DUOXIRENSHENG_FW03</strain>
        <tissue evidence="2">Leaves</tissue>
    </source>
</reference>
<dbReference type="EMBL" id="JAYMYS010000005">
    <property type="protein sequence ID" value="KAK7392267.1"/>
    <property type="molecule type" value="Genomic_DNA"/>
</dbReference>
<feature type="compositionally biased region" description="Polar residues" evidence="1">
    <location>
        <begin position="53"/>
        <end position="73"/>
    </location>
</feature>
<accession>A0AAN9SAA6</accession>
<comment type="caution">
    <text evidence="2">The sequence shown here is derived from an EMBL/GenBank/DDBJ whole genome shotgun (WGS) entry which is preliminary data.</text>
</comment>
<evidence type="ECO:0000313" key="2">
    <source>
        <dbReference type="EMBL" id="KAK7392267.1"/>
    </source>
</evidence>
<gene>
    <name evidence="2" type="ORF">VNO78_20699</name>
</gene>